<evidence type="ECO:0000256" key="1">
    <source>
        <dbReference type="ARBA" id="ARBA00004141"/>
    </source>
</evidence>
<dbReference type="CDD" id="cd17318">
    <property type="entry name" value="MFS_SLC17"/>
    <property type="match status" value="1"/>
</dbReference>
<proteinExistence type="predicted"/>
<feature type="transmembrane region" description="Helical" evidence="7">
    <location>
        <begin position="125"/>
        <end position="144"/>
    </location>
</feature>
<dbReference type="InterPro" id="IPR011701">
    <property type="entry name" value="MFS"/>
</dbReference>
<dbReference type="GO" id="GO:0016020">
    <property type="term" value="C:membrane"/>
    <property type="evidence" value="ECO:0007669"/>
    <property type="project" value="UniProtKB-SubCell"/>
</dbReference>
<organism evidence="9 10">
    <name type="scientific">Biomphalaria pfeifferi</name>
    <name type="common">Bloodfluke planorb</name>
    <name type="synonym">Freshwater snail</name>
    <dbReference type="NCBI Taxonomy" id="112525"/>
    <lineage>
        <taxon>Eukaryota</taxon>
        <taxon>Metazoa</taxon>
        <taxon>Spiralia</taxon>
        <taxon>Lophotrochozoa</taxon>
        <taxon>Mollusca</taxon>
        <taxon>Gastropoda</taxon>
        <taxon>Heterobranchia</taxon>
        <taxon>Euthyneura</taxon>
        <taxon>Panpulmonata</taxon>
        <taxon>Hygrophila</taxon>
        <taxon>Lymnaeoidea</taxon>
        <taxon>Planorbidae</taxon>
        <taxon>Biomphalaria</taxon>
    </lineage>
</organism>
<sequence length="511" mass="56355">MEVASKAPLFRSQRFLLVILSFTGTLVVLTSRINLSVAVVCMVRSSTINVTLLSSFEDEPGSNMSKTGQKCGDQVVTRNTSDSNVGEFDWDKSTISEMLSTFYYGYIITQIPSGWLASRYGGKRIWGVSMLICSVCSLLTPLCARTHVYLVYAVRFILGLAAAVSFPCIQAMLGKWAPPFERSKLLSFILSGIPVGSITTFAFASLLCQYGFDNGWGSVFYLSGIINLLWVAAWFYLTADSPAQHKWISEREKIYIEASIGIGAIRKVHYVPWWKILTSLPVWAIVVGQVCNNYVHFSFITLLPTYLKESLNFDIKQNGLVSSSPYLSQFVSSLLVGVVADVVRERHCMSTTVTRRVFQSISFLGMALCMVSVGQLECEQRYIAVVLICLCTVFMSFNRGGYLVNHLDLAPGYAGILFAFTNTVGTVPGMVAPIIAGALTPNKTSEEWNHVFYVCAGLATLGAVVFLCLSDGELQDWATESDGKSNSVQYSFIQDQETQAQSKQKEADETL</sequence>
<feature type="transmembrane region" description="Helical" evidence="7">
    <location>
        <begin position="218"/>
        <end position="237"/>
    </location>
</feature>
<dbReference type="Proteomes" id="UP001233172">
    <property type="component" value="Unassembled WGS sequence"/>
</dbReference>
<dbReference type="Gene3D" id="1.20.1250.20">
    <property type="entry name" value="MFS general substrate transporter like domains"/>
    <property type="match status" value="2"/>
</dbReference>
<keyword evidence="4" id="KW-0769">Symport</keyword>
<keyword evidence="2" id="KW-0813">Transport</keyword>
<dbReference type="Pfam" id="PF07690">
    <property type="entry name" value="MFS_1"/>
    <property type="match status" value="1"/>
</dbReference>
<dbReference type="PROSITE" id="PS50850">
    <property type="entry name" value="MFS"/>
    <property type="match status" value="1"/>
</dbReference>
<dbReference type="SUPFAM" id="SSF103473">
    <property type="entry name" value="MFS general substrate transporter"/>
    <property type="match status" value="1"/>
</dbReference>
<evidence type="ECO:0000256" key="6">
    <source>
        <dbReference type="ARBA" id="ARBA00023136"/>
    </source>
</evidence>
<keyword evidence="6 7" id="KW-0472">Membrane</keyword>
<gene>
    <name evidence="9" type="ORF">Bpfe_014121</name>
</gene>
<evidence type="ECO:0000256" key="5">
    <source>
        <dbReference type="ARBA" id="ARBA00022989"/>
    </source>
</evidence>
<dbReference type="AlphaFoldDB" id="A0AAD8BL96"/>
<evidence type="ECO:0000313" key="9">
    <source>
        <dbReference type="EMBL" id="KAK0056341.1"/>
    </source>
</evidence>
<evidence type="ECO:0000313" key="10">
    <source>
        <dbReference type="Proteomes" id="UP001233172"/>
    </source>
</evidence>
<dbReference type="InterPro" id="IPR050382">
    <property type="entry name" value="MFS_Na/Anion_cotransporter"/>
</dbReference>
<keyword evidence="3 7" id="KW-0812">Transmembrane</keyword>
<feature type="transmembrane region" description="Helical" evidence="7">
    <location>
        <begin position="356"/>
        <end position="376"/>
    </location>
</feature>
<dbReference type="FunFam" id="1.20.1250.20:FF:000003">
    <property type="entry name" value="Solute carrier family 17 member 3"/>
    <property type="match status" value="1"/>
</dbReference>
<name>A0AAD8BL96_BIOPF</name>
<dbReference type="PANTHER" id="PTHR11662">
    <property type="entry name" value="SOLUTE CARRIER FAMILY 17"/>
    <property type="match status" value="1"/>
</dbReference>
<feature type="transmembrane region" description="Helical" evidence="7">
    <location>
        <begin position="185"/>
        <end position="212"/>
    </location>
</feature>
<protein>
    <submittedName>
        <fullName evidence="9">Sialin-like isoform X1</fullName>
    </submittedName>
</protein>
<feature type="transmembrane region" description="Helical" evidence="7">
    <location>
        <begin position="150"/>
        <end position="173"/>
    </location>
</feature>
<evidence type="ECO:0000256" key="4">
    <source>
        <dbReference type="ARBA" id="ARBA00022847"/>
    </source>
</evidence>
<dbReference type="InterPro" id="IPR020846">
    <property type="entry name" value="MFS_dom"/>
</dbReference>
<keyword evidence="5 7" id="KW-1133">Transmembrane helix</keyword>
<accession>A0AAD8BL96</accession>
<evidence type="ECO:0000256" key="3">
    <source>
        <dbReference type="ARBA" id="ARBA00022692"/>
    </source>
</evidence>
<comment type="caution">
    <text evidence="9">The sequence shown here is derived from an EMBL/GenBank/DDBJ whole genome shotgun (WGS) entry which is preliminary data.</text>
</comment>
<feature type="transmembrane region" description="Helical" evidence="7">
    <location>
        <begin position="416"/>
        <end position="439"/>
    </location>
</feature>
<reference evidence="9" key="2">
    <citation type="submission" date="2023-04" db="EMBL/GenBank/DDBJ databases">
        <authorList>
            <person name="Bu L."/>
            <person name="Lu L."/>
            <person name="Laidemitt M.R."/>
            <person name="Zhang S.M."/>
            <person name="Mutuku M."/>
            <person name="Mkoji G."/>
            <person name="Steinauer M."/>
            <person name="Loker E.S."/>
        </authorList>
    </citation>
    <scope>NUCLEOTIDE SEQUENCE</scope>
    <source>
        <strain evidence="9">KasaAsao</strain>
        <tissue evidence="9">Whole Snail</tissue>
    </source>
</reference>
<evidence type="ECO:0000259" key="8">
    <source>
        <dbReference type="PROSITE" id="PS50850"/>
    </source>
</evidence>
<keyword evidence="10" id="KW-1185">Reference proteome</keyword>
<dbReference type="GO" id="GO:0015293">
    <property type="term" value="F:symporter activity"/>
    <property type="evidence" value="ECO:0007669"/>
    <property type="project" value="UniProtKB-KW"/>
</dbReference>
<comment type="subcellular location">
    <subcellularLocation>
        <location evidence="1">Membrane</location>
        <topology evidence="1">Multi-pass membrane protein</topology>
    </subcellularLocation>
</comment>
<feature type="domain" description="Major facilitator superfamily (MFS) profile" evidence="8">
    <location>
        <begin position="16"/>
        <end position="474"/>
    </location>
</feature>
<reference evidence="9" key="1">
    <citation type="journal article" date="2023" name="PLoS Negl. Trop. Dis.">
        <title>A genome sequence for Biomphalaria pfeifferi, the major vector snail for the human-infecting parasite Schistosoma mansoni.</title>
        <authorList>
            <person name="Bu L."/>
            <person name="Lu L."/>
            <person name="Laidemitt M.R."/>
            <person name="Zhang S.M."/>
            <person name="Mutuku M."/>
            <person name="Mkoji G."/>
            <person name="Steinauer M."/>
            <person name="Loker E.S."/>
        </authorList>
    </citation>
    <scope>NUCLEOTIDE SEQUENCE</scope>
    <source>
        <strain evidence="9">KasaAsao</strain>
    </source>
</reference>
<dbReference type="EMBL" id="JASAOG010000062">
    <property type="protein sequence ID" value="KAK0056341.1"/>
    <property type="molecule type" value="Genomic_DNA"/>
</dbReference>
<feature type="transmembrane region" description="Helical" evidence="7">
    <location>
        <begin position="382"/>
        <end position="404"/>
    </location>
</feature>
<evidence type="ECO:0000256" key="2">
    <source>
        <dbReference type="ARBA" id="ARBA00022448"/>
    </source>
</evidence>
<dbReference type="PANTHER" id="PTHR11662:SF399">
    <property type="entry name" value="FI19708P1-RELATED"/>
    <property type="match status" value="1"/>
</dbReference>
<dbReference type="InterPro" id="IPR036259">
    <property type="entry name" value="MFS_trans_sf"/>
</dbReference>
<feature type="transmembrane region" description="Helical" evidence="7">
    <location>
        <begin position="451"/>
        <end position="469"/>
    </location>
</feature>
<evidence type="ECO:0000256" key="7">
    <source>
        <dbReference type="SAM" id="Phobius"/>
    </source>
</evidence>
<dbReference type="GO" id="GO:0006820">
    <property type="term" value="P:monoatomic anion transport"/>
    <property type="evidence" value="ECO:0007669"/>
    <property type="project" value="TreeGrafter"/>
</dbReference>